<dbReference type="OrthoDB" id="29647at2759"/>
<dbReference type="GO" id="GO:0003743">
    <property type="term" value="F:translation initiation factor activity"/>
    <property type="evidence" value="ECO:0007669"/>
    <property type="project" value="UniProtKB-KW"/>
</dbReference>
<dbReference type="FunCoup" id="A0A1E5RHN3">
    <property type="interactions" value="1220"/>
</dbReference>
<reference evidence="7" key="1">
    <citation type="journal article" date="2016" name="Genome Announc.">
        <title>Genome sequences of three species of Hanseniaspora isolated from spontaneous wine fermentations.</title>
        <authorList>
            <person name="Sternes P.R."/>
            <person name="Lee D."/>
            <person name="Kutyna D.R."/>
            <person name="Borneman A.R."/>
        </authorList>
    </citation>
    <scope>NUCLEOTIDE SEQUENCE [LARGE SCALE GENOMIC DNA]</scope>
    <source>
        <strain evidence="7">AWRI3579</strain>
    </source>
</reference>
<evidence type="ECO:0000313" key="6">
    <source>
        <dbReference type="EMBL" id="OEJ86376.1"/>
    </source>
</evidence>
<feature type="compositionally biased region" description="Acidic residues" evidence="4">
    <location>
        <begin position="83"/>
        <end position="94"/>
    </location>
</feature>
<dbReference type="InterPro" id="IPR000717">
    <property type="entry name" value="PCI_dom"/>
</dbReference>
<dbReference type="GO" id="GO:0005852">
    <property type="term" value="C:eukaryotic translation initiation factor 3 complex"/>
    <property type="evidence" value="ECO:0007669"/>
    <property type="project" value="InterPro"/>
</dbReference>
<sequence>MASTSTTITVSRFFQPAYDYASSSEEELLSQVSDLDFSDEEDDLKTSDEEEDSDLEGEPTKEGSVPASRKVDSDNDSLFNGNDESDESDYDDDSDSKPYGPDWFKKAAFRKGGSSSTTGANKFLKSTKGSDSDSDNDSDEESGFQKKGVIKSAKQKTLDEFFKISRKIDAAELTNEWETLLEEFESSNKVLIKCQQQNFNGVPNIYIKILAQVEDAVNNCNDQVLENKNKSIIKAFNTVRQRIKKSIKEYATLLENFKATPELFENDELLAQESSLLPKLASTGKDEVDGTTKGYSSKTVEFFTKLNIVLESRGKKNTDINEQISTMEDLLHNVASNAYETIVAYLNLIPLRFESTNNMAYQPLDQWKVSYNDIVGFFSILEQNINEYIVTELTTKNDFIEEEPQVNPKTGIKEVLGSVFAFVERLDSEFIKSLLNIDYRSHEYLHRLRDEQSVYNLLLRTQLYLERTVPAESVKKSLTRVIIARLDHIYYKPCDLVLTMDNRAWSQVQKDSTSQTAYTAQIPSEPNNDAFKLIDGLVSILHDRESNCQLVLRKRATLYHVYFYALNSEYSKAVEMLEKSKLKSNINNAQGSLQILYNRVIVQLGFSAFKLCLFEDSQNILQVVANSSYLRDFMGQKPVPKNAEAGTTTLASANVQLVDGLKLEDLHLPYHKHIHLELIEAVFMTTSLMNDVPNIAAHAARCKTLTKVANTPKTIRKILESNERSSYQGPAETLRDFILYAAKSMQKGDWKNCVAYLQKTPVWKMFADEQADLMTQKVKEQSLKTYFFNTKRFYSKLSVEKLALIFDLEKSQIVDILSNSIKEHEVLATFEENGEFIVLEKGNELPKLEQLALKLEKERRFRNYRPSN</sequence>
<evidence type="ECO:0000256" key="1">
    <source>
        <dbReference type="ARBA" id="ARBA00022490"/>
    </source>
</evidence>
<feature type="compositionally biased region" description="Acidic residues" evidence="4">
    <location>
        <begin position="36"/>
        <end position="57"/>
    </location>
</feature>
<dbReference type="GO" id="GO:0003723">
    <property type="term" value="F:RNA binding"/>
    <property type="evidence" value="ECO:0007669"/>
    <property type="project" value="InterPro"/>
</dbReference>
<evidence type="ECO:0000256" key="4">
    <source>
        <dbReference type="SAM" id="MobiDB-lite"/>
    </source>
</evidence>
<proteinExistence type="predicted"/>
<dbReference type="STRING" id="56408.A0A1E5RHN3"/>
<dbReference type="Proteomes" id="UP000095728">
    <property type="component" value="Unassembled WGS sequence"/>
</dbReference>
<dbReference type="PROSITE" id="PS50250">
    <property type="entry name" value="PCI"/>
    <property type="match status" value="1"/>
</dbReference>
<keyword evidence="3" id="KW-0648">Protein biosynthesis</keyword>
<name>A0A1E5RHN3_9ASCO</name>
<feature type="region of interest" description="Disordered" evidence="4">
    <location>
        <begin position="22"/>
        <end position="98"/>
    </location>
</feature>
<evidence type="ECO:0000259" key="5">
    <source>
        <dbReference type="PROSITE" id="PS50250"/>
    </source>
</evidence>
<feature type="compositionally biased region" description="Acidic residues" evidence="4">
    <location>
        <begin position="132"/>
        <end position="142"/>
    </location>
</feature>
<dbReference type="EMBL" id="LPNM01000006">
    <property type="protein sequence ID" value="OEJ86376.1"/>
    <property type="molecule type" value="Genomic_DNA"/>
</dbReference>
<evidence type="ECO:0000313" key="7">
    <source>
        <dbReference type="Proteomes" id="UP000095728"/>
    </source>
</evidence>
<gene>
    <name evidence="6" type="ORF">AWRI3579_g1011</name>
</gene>
<dbReference type="Pfam" id="PF05470">
    <property type="entry name" value="eIF-3c_N"/>
    <property type="match status" value="2"/>
</dbReference>
<dbReference type="PANTHER" id="PTHR13937:SF0">
    <property type="entry name" value="EUKARYOTIC TRANSLATION INITIATION FACTOR 3 SUBUNIT C-RELATED"/>
    <property type="match status" value="1"/>
</dbReference>
<dbReference type="InParanoid" id="A0A1E5RHN3"/>
<keyword evidence="1" id="KW-0963">Cytoplasm</keyword>
<keyword evidence="2 6" id="KW-0396">Initiation factor</keyword>
<protein>
    <submittedName>
        <fullName evidence="6">Eukaryotic translation initiation factor 3 subunit C</fullName>
    </submittedName>
</protein>
<dbReference type="AlphaFoldDB" id="A0A1E5RHN3"/>
<dbReference type="InterPro" id="IPR027516">
    <property type="entry name" value="EIF3C"/>
</dbReference>
<feature type="domain" description="PCI" evidence="5">
    <location>
        <begin position="670"/>
        <end position="844"/>
    </location>
</feature>
<keyword evidence="7" id="KW-1185">Reference proteome</keyword>
<dbReference type="GO" id="GO:0031369">
    <property type="term" value="F:translation initiation factor binding"/>
    <property type="evidence" value="ECO:0007669"/>
    <property type="project" value="InterPro"/>
</dbReference>
<evidence type="ECO:0000256" key="3">
    <source>
        <dbReference type="ARBA" id="ARBA00022917"/>
    </source>
</evidence>
<dbReference type="PANTHER" id="PTHR13937">
    <property type="entry name" value="EUKARYOTIC TRANSLATION INITATION FACTOR 3, SUBUNIT 8 EIF3S8 -RELATED"/>
    <property type="match status" value="1"/>
</dbReference>
<evidence type="ECO:0000256" key="2">
    <source>
        <dbReference type="ARBA" id="ARBA00022540"/>
    </source>
</evidence>
<organism evidence="6 7">
    <name type="scientific">Hanseniaspora osmophila</name>
    <dbReference type="NCBI Taxonomy" id="56408"/>
    <lineage>
        <taxon>Eukaryota</taxon>
        <taxon>Fungi</taxon>
        <taxon>Dikarya</taxon>
        <taxon>Ascomycota</taxon>
        <taxon>Saccharomycotina</taxon>
        <taxon>Saccharomycetes</taxon>
        <taxon>Saccharomycodales</taxon>
        <taxon>Saccharomycodaceae</taxon>
        <taxon>Hanseniaspora</taxon>
    </lineage>
</organism>
<comment type="caution">
    <text evidence="6">The sequence shown here is derived from an EMBL/GenBank/DDBJ whole genome shotgun (WGS) entry which is preliminary data.</text>
</comment>
<dbReference type="InterPro" id="IPR008905">
    <property type="entry name" value="EIF3C_N_dom"/>
</dbReference>
<feature type="region of interest" description="Disordered" evidence="4">
    <location>
        <begin position="120"/>
        <end position="147"/>
    </location>
</feature>
<accession>A0A1E5RHN3</accession>